<gene>
    <name evidence="1" type="ORF">SACU0126_LOCUS36371</name>
</gene>
<sequence length="157" mass="18477">MSNKQLKKKLVAGKNEQVDGYDKFAMSQYFENLTKEQYSGDRKNRITPFNASADTLNPLLNRNTLVARLQAIDHYHLQHGLEHYHWPHYFMRNVAQRVWKYKFNYGLKAFCIYTMYADIRAYDHLRKSKFTDFNDTNNFVFSFGGHGAATAAVFLFL</sequence>
<dbReference type="EMBL" id="HBIQ01114766">
    <property type="protein sequence ID" value="CAE0604604.1"/>
    <property type="molecule type" value="Transcribed_RNA"/>
</dbReference>
<accession>A0A7S3X9K5</accession>
<organism evidence="1">
    <name type="scientific">Strombidinopsis acuminata</name>
    <dbReference type="NCBI Taxonomy" id="141414"/>
    <lineage>
        <taxon>Eukaryota</taxon>
        <taxon>Sar</taxon>
        <taxon>Alveolata</taxon>
        <taxon>Ciliophora</taxon>
        <taxon>Intramacronucleata</taxon>
        <taxon>Spirotrichea</taxon>
        <taxon>Choreotrichia</taxon>
        <taxon>Choreotrichida</taxon>
        <taxon>Strombidinopsidae</taxon>
        <taxon>Strombidinopsis</taxon>
    </lineage>
</organism>
<reference evidence="1" key="1">
    <citation type="submission" date="2021-01" db="EMBL/GenBank/DDBJ databases">
        <authorList>
            <person name="Corre E."/>
            <person name="Pelletier E."/>
            <person name="Niang G."/>
            <person name="Scheremetjew M."/>
            <person name="Finn R."/>
            <person name="Kale V."/>
            <person name="Holt S."/>
            <person name="Cochrane G."/>
            <person name="Meng A."/>
            <person name="Brown T."/>
            <person name="Cohen L."/>
        </authorList>
    </citation>
    <scope>NUCLEOTIDE SEQUENCE</scope>
    <source>
        <strain evidence="1">SPMC142</strain>
    </source>
</reference>
<name>A0A7S3X9K5_9SPIT</name>
<proteinExistence type="predicted"/>
<protein>
    <submittedName>
        <fullName evidence="1">Uncharacterized protein</fullName>
    </submittedName>
</protein>
<dbReference type="AlphaFoldDB" id="A0A7S3X9K5"/>
<evidence type="ECO:0000313" key="1">
    <source>
        <dbReference type="EMBL" id="CAE0604604.1"/>
    </source>
</evidence>